<evidence type="ECO:0000256" key="1">
    <source>
        <dbReference type="SAM" id="MobiDB-lite"/>
    </source>
</evidence>
<gene>
    <name evidence="2" type="ORF">BURPS1710A_1572</name>
</gene>
<dbReference type="Proteomes" id="UP000001812">
    <property type="component" value="Chromosome I"/>
</dbReference>
<evidence type="ECO:0000313" key="2">
    <source>
        <dbReference type="EMBL" id="EET09816.1"/>
    </source>
</evidence>
<dbReference type="AlphaFoldDB" id="A0A0E1WBU6"/>
<accession>A0A0E1WBU6</accession>
<sequence length="55" mass="5832">MSSIQHKRKMPDAAPGAIENVLGPPRSGRLPRSIPGDARREPGRSGAAAGNDDRR</sequence>
<protein>
    <submittedName>
        <fullName evidence="2">Uncharacterized protein</fullName>
    </submittedName>
</protein>
<name>A0A0E1WBU6_BURPE</name>
<reference evidence="2" key="1">
    <citation type="submission" date="2009-05" db="EMBL/GenBank/DDBJ databases">
        <authorList>
            <person name="Harkins D.M."/>
            <person name="DeShazer D."/>
            <person name="Woods D.E."/>
            <person name="Brinkac L.M."/>
            <person name="Brown K.A."/>
            <person name="Hung G.C."/>
            <person name="Tuanyok A."/>
            <person name="Zhang B."/>
            <person name="Nierman W.C."/>
        </authorList>
    </citation>
    <scope>NUCLEOTIDE SEQUENCE [LARGE SCALE GENOMIC DNA]</scope>
    <source>
        <strain evidence="2">1710a</strain>
    </source>
</reference>
<feature type="region of interest" description="Disordered" evidence="1">
    <location>
        <begin position="1"/>
        <end position="55"/>
    </location>
</feature>
<dbReference type="EMBL" id="CM000832">
    <property type="protein sequence ID" value="EET09816.1"/>
    <property type="molecule type" value="Genomic_DNA"/>
</dbReference>
<proteinExistence type="predicted"/>
<dbReference type="HOGENOM" id="CLU_3181212_0_0_4"/>
<organism evidence="2">
    <name type="scientific">Burkholderia pseudomallei 1710a</name>
    <dbReference type="NCBI Taxonomy" id="320371"/>
    <lineage>
        <taxon>Bacteria</taxon>
        <taxon>Pseudomonadati</taxon>
        <taxon>Pseudomonadota</taxon>
        <taxon>Betaproteobacteria</taxon>
        <taxon>Burkholderiales</taxon>
        <taxon>Burkholderiaceae</taxon>
        <taxon>Burkholderia</taxon>
        <taxon>pseudomallei group</taxon>
    </lineage>
</organism>